<gene>
    <name evidence="2" type="ORF">BDN71DRAFT_1419726</name>
</gene>
<proteinExistence type="predicted"/>
<feature type="region of interest" description="Disordered" evidence="1">
    <location>
        <begin position="205"/>
        <end position="226"/>
    </location>
</feature>
<evidence type="ECO:0000313" key="3">
    <source>
        <dbReference type="Proteomes" id="UP000807025"/>
    </source>
</evidence>
<sequence>MRLLGGTRFTEDIDVLIKPGKVEEMKHIRQKLIEVDPRFANTRVLKLYCQIPDPDVPAPQPEARAHVLIETLATGNLGLPTAPEPTLQFSTQDLPIELPVLHPSVLILTKLKRWTTIFASSRPKSRKKAASDLVDITFLVQWLIQEELCIDFDLYQLSEGKERSVLLDYVRMYWDHLLEGENAEQVTLLVSILRDDDRSEIEAAQLKHGNSAAHARLKASEPPPTD</sequence>
<evidence type="ECO:0000256" key="1">
    <source>
        <dbReference type="SAM" id="MobiDB-lite"/>
    </source>
</evidence>
<organism evidence="2 3">
    <name type="scientific">Pleurotus eryngii</name>
    <name type="common">Boletus of the steppes</name>
    <dbReference type="NCBI Taxonomy" id="5323"/>
    <lineage>
        <taxon>Eukaryota</taxon>
        <taxon>Fungi</taxon>
        <taxon>Dikarya</taxon>
        <taxon>Basidiomycota</taxon>
        <taxon>Agaricomycotina</taxon>
        <taxon>Agaricomycetes</taxon>
        <taxon>Agaricomycetidae</taxon>
        <taxon>Agaricales</taxon>
        <taxon>Pleurotineae</taxon>
        <taxon>Pleurotaceae</taxon>
        <taxon>Pleurotus</taxon>
    </lineage>
</organism>
<dbReference type="OrthoDB" id="10066232at2759"/>
<comment type="caution">
    <text evidence="2">The sequence shown here is derived from an EMBL/GenBank/DDBJ whole genome shotgun (WGS) entry which is preliminary data.</text>
</comment>
<protein>
    <submittedName>
        <fullName evidence="2">Uncharacterized protein</fullName>
    </submittedName>
</protein>
<dbReference type="EMBL" id="MU154587">
    <property type="protein sequence ID" value="KAF9493331.1"/>
    <property type="molecule type" value="Genomic_DNA"/>
</dbReference>
<reference evidence="2" key="1">
    <citation type="submission" date="2020-11" db="EMBL/GenBank/DDBJ databases">
        <authorList>
            <consortium name="DOE Joint Genome Institute"/>
            <person name="Ahrendt S."/>
            <person name="Riley R."/>
            <person name="Andreopoulos W."/>
            <person name="Labutti K."/>
            <person name="Pangilinan J."/>
            <person name="Ruiz-Duenas F.J."/>
            <person name="Barrasa J.M."/>
            <person name="Sanchez-Garcia M."/>
            <person name="Camarero S."/>
            <person name="Miyauchi S."/>
            <person name="Serrano A."/>
            <person name="Linde D."/>
            <person name="Babiker R."/>
            <person name="Drula E."/>
            <person name="Ayuso-Fernandez I."/>
            <person name="Pacheco R."/>
            <person name="Padilla G."/>
            <person name="Ferreira P."/>
            <person name="Barriuso J."/>
            <person name="Kellner H."/>
            <person name="Castanera R."/>
            <person name="Alfaro M."/>
            <person name="Ramirez L."/>
            <person name="Pisabarro A.G."/>
            <person name="Kuo A."/>
            <person name="Tritt A."/>
            <person name="Lipzen A."/>
            <person name="He G."/>
            <person name="Yan M."/>
            <person name="Ng V."/>
            <person name="Cullen D."/>
            <person name="Martin F."/>
            <person name="Rosso M.-N."/>
            <person name="Henrissat B."/>
            <person name="Hibbett D."/>
            <person name="Martinez A.T."/>
            <person name="Grigoriev I.V."/>
        </authorList>
    </citation>
    <scope>NUCLEOTIDE SEQUENCE</scope>
    <source>
        <strain evidence="2">ATCC 90797</strain>
    </source>
</reference>
<dbReference type="Pfam" id="PF08843">
    <property type="entry name" value="AbiEii"/>
    <property type="match status" value="1"/>
</dbReference>
<dbReference type="AlphaFoldDB" id="A0A9P5ZTD2"/>
<dbReference type="Proteomes" id="UP000807025">
    <property type="component" value="Unassembled WGS sequence"/>
</dbReference>
<name>A0A9P5ZTD2_PLEER</name>
<evidence type="ECO:0000313" key="2">
    <source>
        <dbReference type="EMBL" id="KAF9493331.1"/>
    </source>
</evidence>
<accession>A0A9P5ZTD2</accession>
<keyword evidence="3" id="KW-1185">Reference proteome</keyword>
<dbReference type="InterPro" id="IPR014942">
    <property type="entry name" value="AbiEii"/>
</dbReference>